<keyword evidence="2" id="KW-1185">Reference proteome</keyword>
<proteinExistence type="predicted"/>
<reference evidence="1" key="1">
    <citation type="submission" date="2009-10" db="EMBL/GenBank/DDBJ databases">
        <title>Complete sequence of Bacillus selenitireducens MLS10.</title>
        <authorList>
            <consortium name="US DOE Joint Genome Institute"/>
            <person name="Lucas S."/>
            <person name="Copeland A."/>
            <person name="Lapidus A."/>
            <person name="Glavina del Rio T."/>
            <person name="Dalin E."/>
            <person name="Tice H."/>
            <person name="Bruce D."/>
            <person name="Goodwin L."/>
            <person name="Pitluck S."/>
            <person name="Sims D."/>
            <person name="Brettin T."/>
            <person name="Detter J.C."/>
            <person name="Han C."/>
            <person name="Larimer F."/>
            <person name="Land M."/>
            <person name="Hauser L."/>
            <person name="Kyrpides N."/>
            <person name="Ovchinnikova G."/>
            <person name="Stolz J."/>
        </authorList>
    </citation>
    <scope>NUCLEOTIDE SEQUENCE [LARGE SCALE GENOMIC DNA]</scope>
    <source>
        <strain evidence="1">MLS10</strain>
    </source>
</reference>
<dbReference type="OrthoDB" id="2736244at2"/>
<dbReference type="Pfam" id="PF17277">
    <property type="entry name" value="DUF5342"/>
    <property type="match status" value="1"/>
</dbReference>
<dbReference type="EMBL" id="CP001791">
    <property type="protein sequence ID" value="ADI00002.1"/>
    <property type="molecule type" value="Genomic_DNA"/>
</dbReference>
<dbReference type="AlphaFoldDB" id="D6XX25"/>
<dbReference type="InterPro" id="IPR017263">
    <property type="entry name" value="UCP037692"/>
</dbReference>
<dbReference type="KEGG" id="bse:Bsel_2500"/>
<gene>
    <name evidence="1" type="ordered locus">Bsel_2500</name>
</gene>
<name>D6XX25_BACIE</name>
<dbReference type="HOGENOM" id="CLU_182034_0_0_9"/>
<evidence type="ECO:0000313" key="1">
    <source>
        <dbReference type="EMBL" id="ADI00002.1"/>
    </source>
</evidence>
<evidence type="ECO:0000313" key="2">
    <source>
        <dbReference type="Proteomes" id="UP000000271"/>
    </source>
</evidence>
<dbReference type="STRING" id="439292.Bsel_2500"/>
<organism evidence="1 2">
    <name type="scientific">Bacillus selenitireducens (strain ATCC 700615 / DSM 15326 / MLS10)</name>
    <dbReference type="NCBI Taxonomy" id="439292"/>
    <lineage>
        <taxon>Bacteria</taxon>
        <taxon>Bacillati</taxon>
        <taxon>Bacillota</taxon>
        <taxon>Bacilli</taxon>
        <taxon>Bacillales</taxon>
        <taxon>Bacillaceae</taxon>
        <taxon>Salisediminibacterium</taxon>
    </lineage>
</organism>
<protein>
    <recommendedName>
        <fullName evidence="3">YheE</fullName>
    </recommendedName>
</protein>
<evidence type="ECO:0008006" key="3">
    <source>
        <dbReference type="Google" id="ProtNLM"/>
    </source>
</evidence>
<accession>D6XX25</accession>
<dbReference type="RefSeq" id="WP_013173423.1">
    <property type="nucleotide sequence ID" value="NC_014219.1"/>
</dbReference>
<dbReference type="Proteomes" id="UP000000271">
    <property type="component" value="Chromosome"/>
</dbReference>
<sequence>MITHFQQKEIDRSIPDGKWSISFFHNKKRCTGYYHKNGDITWVNAPEDHEEDIKAIVHDLMLYHVYEDHDPNH</sequence>